<evidence type="ECO:0000313" key="2">
    <source>
        <dbReference type="RefSeq" id="XP_026191820.1"/>
    </source>
</evidence>
<reference evidence="2" key="1">
    <citation type="submission" date="2025-08" db="UniProtKB">
        <authorList>
            <consortium name="RefSeq"/>
        </authorList>
    </citation>
    <scope>IDENTIFICATION</scope>
</reference>
<evidence type="ECO:0000313" key="1">
    <source>
        <dbReference type="Proteomes" id="UP000515125"/>
    </source>
</evidence>
<protein>
    <submittedName>
        <fullName evidence="2">Uncharacterized protein LOC113146995</fullName>
    </submittedName>
</protein>
<name>A0A6P6RXI7_9EIME</name>
<dbReference type="GeneID" id="113146995"/>
<accession>A0A6P6RXI7</accession>
<organism evidence="1 2">
    <name type="scientific">Cyclospora cayetanensis</name>
    <dbReference type="NCBI Taxonomy" id="88456"/>
    <lineage>
        <taxon>Eukaryota</taxon>
        <taxon>Sar</taxon>
        <taxon>Alveolata</taxon>
        <taxon>Apicomplexa</taxon>
        <taxon>Conoidasida</taxon>
        <taxon>Coccidia</taxon>
        <taxon>Eucoccidiorida</taxon>
        <taxon>Eimeriorina</taxon>
        <taxon>Eimeriidae</taxon>
        <taxon>Cyclospora</taxon>
    </lineage>
</organism>
<dbReference type="OrthoDB" id="10652481at2759"/>
<sequence length="243" mass="25543">MKPPATVLCRSAVRAACFQACAAVPTAACILCGHASPPFFPVGRMRQEFRRSHSAAYKPLDPPAASAAAASATEAVRLPSACLLNTSSLIQAIPQLPPQLLGAAARRLLLQGVDQGDTWRILGARAAETAAQLTAHQCAAILKYFAARGYRDFRCFNALTGRLTDLVSLDGSSSLGSEAVVSLLTAFAALQFRDELVDTEHSGRIAASLKPKDLANTAHALAKLSVRVVLRSRLFAALAAAAH</sequence>
<dbReference type="Proteomes" id="UP000515125">
    <property type="component" value="Unplaced"/>
</dbReference>
<proteinExistence type="predicted"/>
<dbReference type="AlphaFoldDB" id="A0A6P6RXI7"/>
<keyword evidence="1" id="KW-1185">Reference proteome</keyword>
<dbReference type="RefSeq" id="XP_026191820.1">
    <property type="nucleotide sequence ID" value="XM_026336035.1"/>
</dbReference>
<gene>
    <name evidence="2" type="primary">LOC113146995</name>
</gene>